<dbReference type="GO" id="GO:0051959">
    <property type="term" value="F:dynein light intermediate chain binding"/>
    <property type="evidence" value="ECO:0007669"/>
    <property type="project" value="InterPro"/>
</dbReference>
<dbReference type="VEuPathDB" id="ToxoDB:CSUI_011501"/>
<dbReference type="AlphaFoldDB" id="A0A2C6KB00"/>
<sequence length="100" mass="11442">MNPGYAGRAELPDNLKLLFRPISMVVPDYVSIAEILLFSEGFAEAKRLAEKLIKFYRLCSEQQQHYDFGLRSVKTVLLLAGELRRQSPHLSEEHLLIKAI</sequence>
<feature type="non-terminal residue" evidence="2">
    <location>
        <position position="100"/>
    </location>
</feature>
<feature type="domain" description="Dynein heavy chain hydrolytic ATP-binding dynein motor region" evidence="1">
    <location>
        <begin position="1"/>
        <end position="100"/>
    </location>
</feature>
<dbReference type="InterPro" id="IPR027417">
    <property type="entry name" value="P-loop_NTPase"/>
</dbReference>
<organism evidence="2 3">
    <name type="scientific">Cystoisospora suis</name>
    <dbReference type="NCBI Taxonomy" id="483139"/>
    <lineage>
        <taxon>Eukaryota</taxon>
        <taxon>Sar</taxon>
        <taxon>Alveolata</taxon>
        <taxon>Apicomplexa</taxon>
        <taxon>Conoidasida</taxon>
        <taxon>Coccidia</taxon>
        <taxon>Eucoccidiorida</taxon>
        <taxon>Eimeriorina</taxon>
        <taxon>Sarcocystidae</taxon>
        <taxon>Cystoisospora</taxon>
    </lineage>
</organism>
<evidence type="ECO:0000313" key="2">
    <source>
        <dbReference type="EMBL" id="PHJ14689.1"/>
    </source>
</evidence>
<dbReference type="GO" id="GO:0030286">
    <property type="term" value="C:dynein complex"/>
    <property type="evidence" value="ECO:0007669"/>
    <property type="project" value="InterPro"/>
</dbReference>
<dbReference type="PANTHER" id="PTHR45703">
    <property type="entry name" value="DYNEIN HEAVY CHAIN"/>
    <property type="match status" value="1"/>
</dbReference>
<dbReference type="GO" id="GO:0007018">
    <property type="term" value="P:microtubule-based movement"/>
    <property type="evidence" value="ECO:0007669"/>
    <property type="project" value="InterPro"/>
</dbReference>
<proteinExistence type="predicted"/>
<evidence type="ECO:0000313" key="3">
    <source>
        <dbReference type="Proteomes" id="UP000221165"/>
    </source>
</evidence>
<dbReference type="Gene3D" id="3.40.50.300">
    <property type="entry name" value="P-loop containing nucleotide triphosphate hydrolases"/>
    <property type="match status" value="1"/>
</dbReference>
<dbReference type="Proteomes" id="UP000221165">
    <property type="component" value="Unassembled WGS sequence"/>
</dbReference>
<dbReference type="RefSeq" id="XP_067916425.1">
    <property type="nucleotide sequence ID" value="XM_068071599.1"/>
</dbReference>
<dbReference type="InterPro" id="IPR035699">
    <property type="entry name" value="AAA_6"/>
</dbReference>
<dbReference type="EMBL" id="MIGC01012479">
    <property type="protein sequence ID" value="PHJ14689.1"/>
    <property type="molecule type" value="Genomic_DNA"/>
</dbReference>
<dbReference type="Gene3D" id="1.10.8.710">
    <property type="match status" value="1"/>
</dbReference>
<protein>
    <submittedName>
        <fullName evidence="2">Atpase family associated with various cellular activities domain-containing protein</fullName>
    </submittedName>
</protein>
<dbReference type="InterPro" id="IPR043157">
    <property type="entry name" value="Dynein_AAA1S"/>
</dbReference>
<dbReference type="OrthoDB" id="424310at2759"/>
<accession>A0A2C6KB00</accession>
<dbReference type="GeneID" id="94434810"/>
<name>A0A2C6KB00_9APIC</name>
<keyword evidence="3" id="KW-1185">Reference proteome</keyword>
<dbReference type="Pfam" id="PF12774">
    <property type="entry name" value="AAA_6"/>
    <property type="match status" value="1"/>
</dbReference>
<dbReference type="GO" id="GO:0005524">
    <property type="term" value="F:ATP binding"/>
    <property type="evidence" value="ECO:0007669"/>
    <property type="project" value="InterPro"/>
</dbReference>
<evidence type="ECO:0000259" key="1">
    <source>
        <dbReference type="Pfam" id="PF12774"/>
    </source>
</evidence>
<dbReference type="InterPro" id="IPR026983">
    <property type="entry name" value="DHC"/>
</dbReference>
<dbReference type="PANTHER" id="PTHR45703:SF36">
    <property type="entry name" value="DYNEIN HEAVY CHAIN, CYTOPLASMIC"/>
    <property type="match status" value="1"/>
</dbReference>
<comment type="caution">
    <text evidence="2">The sequence shown here is derived from an EMBL/GenBank/DDBJ whole genome shotgun (WGS) entry which is preliminary data.</text>
</comment>
<gene>
    <name evidence="2" type="ORF">CSUI_011501</name>
</gene>
<reference evidence="2 3" key="1">
    <citation type="journal article" date="2017" name="Int. J. Parasitol.">
        <title>The genome of the protozoan parasite Cystoisospora suis and a reverse vaccinology approach to identify vaccine candidates.</title>
        <authorList>
            <person name="Palmieri N."/>
            <person name="Shrestha A."/>
            <person name="Ruttkowski B."/>
            <person name="Beck T."/>
            <person name="Vogl C."/>
            <person name="Tomley F."/>
            <person name="Blake D.P."/>
            <person name="Joachim A."/>
        </authorList>
    </citation>
    <scope>NUCLEOTIDE SEQUENCE [LARGE SCALE GENOMIC DNA]</scope>
    <source>
        <strain evidence="2 3">Wien I</strain>
    </source>
</reference>
<dbReference type="GO" id="GO:0045505">
    <property type="term" value="F:dynein intermediate chain binding"/>
    <property type="evidence" value="ECO:0007669"/>
    <property type="project" value="InterPro"/>
</dbReference>